<protein>
    <submittedName>
        <fullName evidence="2">Conserved hypothetical phage protein</fullName>
    </submittedName>
</protein>
<dbReference type="KEGG" id="vg:18500389"/>
<organism evidence="2 3">
    <name type="scientific">Citrobacter phage CR44b</name>
    <dbReference type="NCBI Taxonomy" id="1455075"/>
    <lineage>
        <taxon>Viruses</taxon>
        <taxon>Duplodnaviria</taxon>
        <taxon>Heunggongvirae</taxon>
        <taxon>Uroviricota</taxon>
        <taxon>Caudoviricetes</taxon>
        <taxon>Autographivirales</taxon>
        <taxon>Autotranscriptaviridae</taxon>
        <taxon>Studiervirinae</taxon>
        <taxon>Kayfunavirus</taxon>
        <taxon>Kayfunavirus CR44b</taxon>
    </lineage>
</organism>
<dbReference type="EMBL" id="HG818823">
    <property type="protein sequence ID" value="CDM21569.1"/>
    <property type="molecule type" value="Genomic_DNA"/>
</dbReference>
<evidence type="ECO:0000313" key="2">
    <source>
        <dbReference type="EMBL" id="CDM21569.1"/>
    </source>
</evidence>
<proteinExistence type="predicted"/>
<name>W6PP16_9CAUD</name>
<feature type="domain" description="DUF3850" evidence="1">
    <location>
        <begin position="5"/>
        <end position="72"/>
    </location>
</feature>
<dbReference type="Pfam" id="PF12961">
    <property type="entry name" value="DUF3850"/>
    <property type="match status" value="1"/>
</dbReference>
<accession>W6PP16</accession>
<gene>
    <name evidence="2" type="primary">11.05</name>
</gene>
<dbReference type="GeneID" id="18500389"/>
<evidence type="ECO:0000259" key="1">
    <source>
        <dbReference type="Pfam" id="PF12961"/>
    </source>
</evidence>
<dbReference type="Gene3D" id="2.30.130.30">
    <property type="entry name" value="Hypothetical protein"/>
    <property type="match status" value="1"/>
</dbReference>
<dbReference type="RefSeq" id="YP_009007176.1">
    <property type="nucleotide sequence ID" value="NC_023576.1"/>
</dbReference>
<sequence>MASHTIISQASSFQPISEGIKTCDLRPSIPEIKAGDWLIIHEWDNGITGRQVTRKVTHVSPCLELDNFVLLSFN</sequence>
<reference evidence="2 3" key="1">
    <citation type="journal article" date="2014" name="Genome Announc.">
        <title>Complete Genome Sequences of Two Citrobacter rodentium Bacteriophages, CR8 and CR44b.</title>
        <authorList>
            <person name="Toribio A.L."/>
            <person name="Pickard D."/>
            <person name="Cerdeno-Tarraga A.M."/>
            <person name="Petty N.K."/>
            <person name="Thomson N."/>
            <person name="Salmond G."/>
            <person name="Dougan G."/>
        </authorList>
    </citation>
    <scope>NUCLEOTIDE SEQUENCE [LARGE SCALE GENOMIC DNA]</scope>
</reference>
<keyword evidence="3" id="KW-1185">Reference proteome</keyword>
<dbReference type="Proteomes" id="UP000019156">
    <property type="component" value="Segment"/>
</dbReference>
<dbReference type="OrthoDB" id="20998at10239"/>
<evidence type="ECO:0000313" key="3">
    <source>
        <dbReference type="Proteomes" id="UP000019156"/>
    </source>
</evidence>
<dbReference type="InterPro" id="IPR039440">
    <property type="entry name" value="DUF3850"/>
</dbReference>